<dbReference type="EMBL" id="SLXT01000004">
    <property type="protein sequence ID" value="TCP68262.1"/>
    <property type="molecule type" value="Genomic_DNA"/>
</dbReference>
<organism evidence="2 3">
    <name type="scientific">Heliophilum fasciatum</name>
    <dbReference type="NCBI Taxonomy" id="35700"/>
    <lineage>
        <taxon>Bacteria</taxon>
        <taxon>Bacillati</taxon>
        <taxon>Bacillota</taxon>
        <taxon>Clostridia</taxon>
        <taxon>Eubacteriales</taxon>
        <taxon>Heliobacteriaceae</taxon>
        <taxon>Heliophilum</taxon>
    </lineage>
</organism>
<dbReference type="InterPro" id="IPR025668">
    <property type="entry name" value="Tnp_DDE_dom"/>
</dbReference>
<proteinExistence type="predicted"/>
<evidence type="ECO:0000313" key="2">
    <source>
        <dbReference type="EMBL" id="TCP68262.1"/>
    </source>
</evidence>
<accession>A0A4R2RV42</accession>
<dbReference type="AlphaFoldDB" id="A0A4R2RV42"/>
<protein>
    <submittedName>
        <fullName evidence="2">DDE family transposase</fullName>
    </submittedName>
</protein>
<dbReference type="Proteomes" id="UP000294813">
    <property type="component" value="Unassembled WGS sequence"/>
</dbReference>
<sequence>ICPNGKRITSFNDVEDGRNFNITAKTYGCKHCPHYTTCFKGKKKRTVFVHHAFDTLLEAARHAQTDTYREQMRLRGRIEAKQNELLHHYGLRRVRYWGQRKLAFAARMKALGANLNKLNRRCWDKKNPLELDMHTARSITFKKVA</sequence>
<dbReference type="RefSeq" id="WP_207668794.1">
    <property type="nucleotide sequence ID" value="NZ_SLXT01000004.1"/>
</dbReference>
<gene>
    <name evidence="2" type="ORF">EDD73_104165</name>
</gene>
<keyword evidence="3" id="KW-1185">Reference proteome</keyword>
<evidence type="ECO:0000259" key="1">
    <source>
        <dbReference type="Pfam" id="PF13751"/>
    </source>
</evidence>
<evidence type="ECO:0000313" key="3">
    <source>
        <dbReference type="Proteomes" id="UP000294813"/>
    </source>
</evidence>
<reference evidence="2 3" key="1">
    <citation type="submission" date="2019-03" db="EMBL/GenBank/DDBJ databases">
        <title>Genomic Encyclopedia of Type Strains, Phase IV (KMG-IV): sequencing the most valuable type-strain genomes for metagenomic binning, comparative biology and taxonomic classification.</title>
        <authorList>
            <person name="Goeker M."/>
        </authorList>
    </citation>
    <scope>NUCLEOTIDE SEQUENCE [LARGE SCALE GENOMIC DNA]</scope>
    <source>
        <strain evidence="2 3">DSM 11170</strain>
    </source>
</reference>
<feature type="domain" description="Transposase DDE" evidence="1">
    <location>
        <begin position="1"/>
        <end position="118"/>
    </location>
</feature>
<dbReference type="Pfam" id="PF13751">
    <property type="entry name" value="DDE_Tnp_1_6"/>
    <property type="match status" value="1"/>
</dbReference>
<comment type="caution">
    <text evidence="2">The sequence shown here is derived from an EMBL/GenBank/DDBJ whole genome shotgun (WGS) entry which is preliminary data.</text>
</comment>
<name>A0A4R2RV42_9FIRM</name>
<feature type="non-terminal residue" evidence="2">
    <location>
        <position position="1"/>
    </location>
</feature>